<dbReference type="GO" id="GO:0016829">
    <property type="term" value="F:lyase activity"/>
    <property type="evidence" value="ECO:0007669"/>
    <property type="project" value="UniProtKB-KW"/>
</dbReference>
<dbReference type="EMBL" id="JACCQK010000466">
    <property type="protein sequence ID" value="MBG0779841.1"/>
    <property type="molecule type" value="Genomic_DNA"/>
</dbReference>
<evidence type="ECO:0000256" key="2">
    <source>
        <dbReference type="ARBA" id="ARBA00022840"/>
    </source>
</evidence>
<dbReference type="InterPro" id="IPR017871">
    <property type="entry name" value="ABC_transporter-like_CS"/>
</dbReference>
<dbReference type="PROSITE" id="PS00211">
    <property type="entry name" value="ABC_TRANSPORTER_1"/>
    <property type="match status" value="1"/>
</dbReference>
<dbReference type="InterPro" id="IPR027417">
    <property type="entry name" value="P-loop_NTPase"/>
</dbReference>
<dbReference type="PANTHER" id="PTHR42764:SF1">
    <property type="entry name" value="PHOSPHONATES UTILIZATION ATP-BINDING PROTEIN PHNK-RELATED"/>
    <property type="match status" value="1"/>
</dbReference>
<dbReference type="GO" id="GO:0019700">
    <property type="term" value="P:organic phosphonate catabolic process"/>
    <property type="evidence" value="ECO:0007669"/>
    <property type="project" value="TreeGrafter"/>
</dbReference>
<dbReference type="Pfam" id="PF00005">
    <property type="entry name" value="ABC_tran"/>
    <property type="match status" value="1"/>
</dbReference>
<evidence type="ECO:0000313" key="5">
    <source>
        <dbReference type="Proteomes" id="UP000706172"/>
    </source>
</evidence>
<dbReference type="Gene3D" id="3.40.50.300">
    <property type="entry name" value="P-loop containing nucleotide triphosphate hydrolases"/>
    <property type="match status" value="1"/>
</dbReference>
<dbReference type="InterPro" id="IPR003593">
    <property type="entry name" value="AAA+_ATPase"/>
</dbReference>
<dbReference type="FunFam" id="3.40.50.300:FF:001017">
    <property type="entry name" value="Phosphonate C-P lyase system protein PhnK"/>
    <property type="match status" value="1"/>
</dbReference>
<keyword evidence="1" id="KW-0547">Nucleotide-binding</keyword>
<dbReference type="InterPro" id="IPR003439">
    <property type="entry name" value="ABC_transporter-like_ATP-bd"/>
</dbReference>
<reference evidence="4" key="1">
    <citation type="submission" date="2020-07" db="EMBL/GenBank/DDBJ databases">
        <title>Severe corrosion of carbon steel in oil field produced water can be linked to methanogenic archaea containing a special type of NiFe hydrogenase.</title>
        <authorList>
            <person name="Lahme S."/>
            <person name="Mand J."/>
            <person name="Longwell J."/>
            <person name="Smith R."/>
            <person name="Enning D."/>
        </authorList>
    </citation>
    <scope>NUCLEOTIDE SEQUENCE</scope>
    <source>
        <strain evidence="4">MIC098Bin6</strain>
    </source>
</reference>
<dbReference type="InterPro" id="IPR012700">
    <property type="entry name" value="PhnK"/>
</dbReference>
<proteinExistence type="predicted"/>
<dbReference type="Proteomes" id="UP000706172">
    <property type="component" value="Unassembled WGS sequence"/>
</dbReference>
<name>A0A931CYN2_9BACT</name>
<dbReference type="PANTHER" id="PTHR42764">
    <property type="entry name" value="PHOSPHONATES UTILIZATION ATP-BINDING PROTEIN PHNK-RELATED"/>
    <property type="match status" value="1"/>
</dbReference>
<protein>
    <submittedName>
        <fullName evidence="4">Phosphonate C-P lyase system protein PhnK</fullName>
    </submittedName>
</protein>
<sequence>MTSAADLSPPPLLKVAHLCKFFGRHMGCHDISFEVCPGEVIGVVGESGSGKSTLLNCIAGRLRPSNGSVWFRTPDGMEDLCRCDEARMRRIIRTRTGYVTQHAAQGLKMHISAGGNIGEKLMAAGSRHYGQIRDAALMWLDKVEIDPGRIDDLPSTFSGGMQQRLQIAANLVTAPEILLMDEPTSGLDVSVQARLIDVLRKLVFSLNLSMILVTHDLAVARLLCHRLYVMKQGEIVESGLSDQILDDPREPYTQLLVSSVLKP</sequence>
<evidence type="ECO:0000259" key="3">
    <source>
        <dbReference type="PROSITE" id="PS50893"/>
    </source>
</evidence>
<keyword evidence="4" id="KW-0456">Lyase</keyword>
<comment type="caution">
    <text evidence="4">The sequence shown here is derived from an EMBL/GenBank/DDBJ whole genome shotgun (WGS) entry which is preliminary data.</text>
</comment>
<dbReference type="AlphaFoldDB" id="A0A931CYN2"/>
<accession>A0A931CYN2</accession>
<dbReference type="SMART" id="SM00382">
    <property type="entry name" value="AAA"/>
    <property type="match status" value="1"/>
</dbReference>
<feature type="domain" description="ABC transporter" evidence="3">
    <location>
        <begin position="13"/>
        <end position="257"/>
    </location>
</feature>
<dbReference type="PROSITE" id="PS50893">
    <property type="entry name" value="ABC_TRANSPORTER_2"/>
    <property type="match status" value="1"/>
</dbReference>
<organism evidence="4 5">
    <name type="scientific">Desulfotignum balticum</name>
    <dbReference type="NCBI Taxonomy" id="115781"/>
    <lineage>
        <taxon>Bacteria</taxon>
        <taxon>Pseudomonadati</taxon>
        <taxon>Thermodesulfobacteriota</taxon>
        <taxon>Desulfobacteria</taxon>
        <taxon>Desulfobacterales</taxon>
        <taxon>Desulfobacteraceae</taxon>
        <taxon>Desulfotignum</taxon>
    </lineage>
</organism>
<dbReference type="PIRSF" id="PIRSF037116">
    <property type="entry name" value="CP_lyase_PhnK"/>
    <property type="match status" value="1"/>
</dbReference>
<dbReference type="GO" id="GO:0005524">
    <property type="term" value="F:ATP binding"/>
    <property type="evidence" value="ECO:0007669"/>
    <property type="project" value="UniProtKB-KW"/>
</dbReference>
<gene>
    <name evidence="4" type="primary">phnK</name>
    <name evidence="4" type="ORF">H0S81_07945</name>
</gene>
<dbReference type="NCBIfam" id="TIGR02323">
    <property type="entry name" value="CP_lyasePhnK"/>
    <property type="match status" value="1"/>
</dbReference>
<keyword evidence="2" id="KW-0067">ATP-binding</keyword>
<evidence type="ECO:0000256" key="1">
    <source>
        <dbReference type="ARBA" id="ARBA00022741"/>
    </source>
</evidence>
<dbReference type="SUPFAM" id="SSF52540">
    <property type="entry name" value="P-loop containing nucleoside triphosphate hydrolases"/>
    <property type="match status" value="1"/>
</dbReference>
<dbReference type="GO" id="GO:0016887">
    <property type="term" value="F:ATP hydrolysis activity"/>
    <property type="evidence" value="ECO:0007669"/>
    <property type="project" value="InterPro"/>
</dbReference>
<evidence type="ECO:0000313" key="4">
    <source>
        <dbReference type="EMBL" id="MBG0779841.1"/>
    </source>
</evidence>